<proteinExistence type="predicted"/>
<keyword evidence="4" id="KW-0326">Glycosidase</keyword>
<evidence type="ECO:0000256" key="1">
    <source>
        <dbReference type="ARBA" id="ARBA00001678"/>
    </source>
</evidence>
<gene>
    <name evidence="6" type="ORF">KEM10_19895</name>
</gene>
<comment type="catalytic activity">
    <reaction evidence="1">
        <text>Random hydrolysis of (1-&gt;4)-beta-D-mannosidic linkages in mannans, galactomannans and glucomannans.</text>
        <dbReference type="EC" id="3.2.1.78"/>
    </reaction>
</comment>
<keyword evidence="3" id="KW-0378">Hydrolase</keyword>
<dbReference type="RefSeq" id="WP_212218641.1">
    <property type="nucleotide sequence ID" value="NZ_JAGUCO010000025.1"/>
</dbReference>
<evidence type="ECO:0000256" key="3">
    <source>
        <dbReference type="ARBA" id="ARBA00022801"/>
    </source>
</evidence>
<keyword evidence="7" id="KW-1185">Reference proteome</keyword>
<feature type="domain" description="Glycoside hydrolase family 5" evidence="5">
    <location>
        <begin position="28"/>
        <end position="430"/>
    </location>
</feature>
<dbReference type="InterPro" id="IPR017853">
    <property type="entry name" value="GH"/>
</dbReference>
<name>A0ABS5K0B7_9BACT</name>
<dbReference type="PROSITE" id="PS51257">
    <property type="entry name" value="PROKAR_LIPOPROTEIN"/>
    <property type="match status" value="1"/>
</dbReference>
<dbReference type="Pfam" id="PF26410">
    <property type="entry name" value="GH5_mannosidase"/>
    <property type="match status" value="1"/>
</dbReference>
<evidence type="ECO:0000256" key="4">
    <source>
        <dbReference type="ARBA" id="ARBA00023295"/>
    </source>
</evidence>
<dbReference type="InterPro" id="IPR001547">
    <property type="entry name" value="Glyco_hydro_5"/>
</dbReference>
<dbReference type="InterPro" id="IPR045053">
    <property type="entry name" value="MAN-like"/>
</dbReference>
<dbReference type="EMBL" id="JAGUCO010000025">
    <property type="protein sequence ID" value="MBS2100558.1"/>
    <property type="molecule type" value="Genomic_DNA"/>
</dbReference>
<dbReference type="Gene3D" id="3.20.20.80">
    <property type="entry name" value="Glycosidases"/>
    <property type="match status" value="1"/>
</dbReference>
<dbReference type="SUPFAM" id="SSF51445">
    <property type="entry name" value="(Trans)glycosidases"/>
    <property type="match status" value="1"/>
</dbReference>
<evidence type="ECO:0000256" key="2">
    <source>
        <dbReference type="ARBA" id="ARBA00012706"/>
    </source>
</evidence>
<sequence length="431" mass="49010">MKKYIWLVVVAMYVLAGCKQVSNDDNYFVKVKNTAFVINDQPYQYVGANYWQGMNLGAPRSGDRERLIKELDQLQAMGIKNLRVLAASEADSAGRYCIHPAVQQAPGVYNEEVLEGLDFFLNEMSKRDMKAVMVLGNFWTWSGGFPQYLNWAGAGDIPYPQDEEHSWTEFVDYSKQFYTNAKAQEMMNQYIEFIVSRTNTVNGINYTDDPTIMAWQLSNEPRGYDQVEVYQQWISKTARLIKQLDSNHLVSIGSEGNATGPWDGINVLEDNRVEDVDYITMHIWAQNWGWYTPGQPDSVYQEAIKKTEAYWDAHVAAAKELNKPLVLEEFGIARDGASFDVKASTTSRDQFYKYLLGKVETSIESEDVVCGVNFWSYTGSGRPPRPGEYWQLGDPFIGDPPHELQGWYGVYDTDTTTITIITDVATTVNKL</sequence>
<reference evidence="6 7" key="1">
    <citation type="journal article" date="2015" name="Int. J. Syst. Evol. Microbiol.">
        <title>Carboxylicivirga linearis sp. nov., isolated from a sea cucumber culture pond.</title>
        <authorList>
            <person name="Wang F.Q."/>
            <person name="Zhou Y.X."/>
            <person name="Lin X.Z."/>
            <person name="Chen G.J."/>
            <person name="Du Z.J."/>
        </authorList>
    </citation>
    <scope>NUCLEOTIDE SEQUENCE [LARGE SCALE GENOMIC DNA]</scope>
    <source>
        <strain evidence="6 7">FB218</strain>
    </source>
</reference>
<dbReference type="Proteomes" id="UP000708576">
    <property type="component" value="Unassembled WGS sequence"/>
</dbReference>
<accession>A0ABS5K0B7</accession>
<organism evidence="6 7">
    <name type="scientific">Carboxylicivirga linearis</name>
    <dbReference type="NCBI Taxonomy" id="1628157"/>
    <lineage>
        <taxon>Bacteria</taxon>
        <taxon>Pseudomonadati</taxon>
        <taxon>Bacteroidota</taxon>
        <taxon>Bacteroidia</taxon>
        <taxon>Marinilabiliales</taxon>
        <taxon>Marinilabiliaceae</taxon>
        <taxon>Carboxylicivirga</taxon>
    </lineage>
</organism>
<dbReference type="PANTHER" id="PTHR31451:SF40">
    <property type="entry name" value="GLYCOSIDE HYDROLASE FAMILY 5 DOMAIN-CONTAINING PROTEIN"/>
    <property type="match status" value="1"/>
</dbReference>
<protein>
    <recommendedName>
        <fullName evidence="2">mannan endo-1,4-beta-mannosidase</fullName>
        <ecNumber evidence="2">3.2.1.78</ecNumber>
    </recommendedName>
</protein>
<evidence type="ECO:0000313" key="7">
    <source>
        <dbReference type="Proteomes" id="UP000708576"/>
    </source>
</evidence>
<dbReference type="EC" id="3.2.1.78" evidence="2"/>
<comment type="caution">
    <text evidence="6">The sequence shown here is derived from an EMBL/GenBank/DDBJ whole genome shotgun (WGS) entry which is preliminary data.</text>
</comment>
<dbReference type="PANTHER" id="PTHR31451">
    <property type="match status" value="1"/>
</dbReference>
<evidence type="ECO:0000259" key="5">
    <source>
        <dbReference type="Pfam" id="PF26410"/>
    </source>
</evidence>
<evidence type="ECO:0000313" key="6">
    <source>
        <dbReference type="EMBL" id="MBS2100558.1"/>
    </source>
</evidence>